<reference evidence="5 6" key="1">
    <citation type="submission" date="2013-09" db="EMBL/GenBank/DDBJ databases">
        <title>Whole genome shotgun sequence of Vibrio ezurae NBRC 102218.</title>
        <authorList>
            <person name="Yoshida I."/>
            <person name="Hosoyama A."/>
            <person name="Numata M."/>
            <person name="Hashimoto M."/>
            <person name="Hosoyama Y."/>
            <person name="Tsuchikane K."/>
            <person name="Noguchi M."/>
            <person name="Hirakata S."/>
            <person name="Ichikawa N."/>
            <person name="Ohji S."/>
            <person name="Yamazoe A."/>
            <person name="Fujita N."/>
        </authorList>
    </citation>
    <scope>NUCLEOTIDE SEQUENCE [LARGE SCALE GENOMIC DNA]</scope>
    <source>
        <strain evidence="5 6">NBRC 102218</strain>
    </source>
</reference>
<dbReference type="InterPro" id="IPR025103">
    <property type="entry name" value="DUF4011"/>
</dbReference>
<proteinExistence type="predicted"/>
<dbReference type="InterPro" id="IPR011335">
    <property type="entry name" value="Restrct_endonuc-II-like"/>
</dbReference>
<feature type="domain" description="DUF3320" evidence="1">
    <location>
        <begin position="1408"/>
        <end position="1445"/>
    </location>
</feature>
<dbReference type="InterPro" id="IPR049468">
    <property type="entry name" value="Restrct_endonuc-II-like_dom"/>
</dbReference>
<name>U3B1E0_9VIBR</name>
<dbReference type="SUPFAM" id="SSF52980">
    <property type="entry name" value="Restriction endonuclease-like"/>
    <property type="match status" value="1"/>
</dbReference>
<feature type="domain" description="DNA2/NAM7 helicase-like C-terminal" evidence="3">
    <location>
        <begin position="1008"/>
        <end position="1202"/>
    </location>
</feature>
<dbReference type="Pfam" id="PF13087">
    <property type="entry name" value="AAA_12"/>
    <property type="match status" value="1"/>
</dbReference>
<dbReference type="InterPro" id="IPR047187">
    <property type="entry name" value="SF1_C_Upf1"/>
</dbReference>
<dbReference type="EMBL" id="BATM01000020">
    <property type="protein sequence ID" value="GAD79775.1"/>
    <property type="molecule type" value="Genomic_DNA"/>
</dbReference>
<dbReference type="InterPro" id="IPR045055">
    <property type="entry name" value="DNA2/NAM7-like"/>
</dbReference>
<dbReference type="OrthoDB" id="9757917at2"/>
<protein>
    <recommendedName>
        <fullName evidence="7">DUF3320 domain-containing protein</fullName>
    </recommendedName>
</protein>
<comment type="caution">
    <text evidence="5">The sequence shown here is derived from an EMBL/GenBank/DDBJ whole genome shotgun (WGS) entry which is preliminary data.</text>
</comment>
<keyword evidence="6" id="KW-1185">Reference proteome</keyword>
<dbReference type="GO" id="GO:0004386">
    <property type="term" value="F:helicase activity"/>
    <property type="evidence" value="ECO:0007669"/>
    <property type="project" value="InterPro"/>
</dbReference>
<accession>U3B1E0</accession>
<dbReference type="Pfam" id="PF11784">
    <property type="entry name" value="DUF3320"/>
    <property type="match status" value="1"/>
</dbReference>
<feature type="domain" description="DNA2/NAM7 helicase helicase" evidence="2">
    <location>
        <begin position="940"/>
        <end position="982"/>
    </location>
</feature>
<feature type="domain" description="DNA2/NAM7 helicase helicase" evidence="2">
    <location>
        <begin position="297"/>
        <end position="375"/>
    </location>
</feature>
<evidence type="ECO:0000259" key="1">
    <source>
        <dbReference type="Pfam" id="PF11784"/>
    </source>
</evidence>
<evidence type="ECO:0000313" key="5">
    <source>
        <dbReference type="EMBL" id="GAD79775.1"/>
    </source>
</evidence>
<dbReference type="FunFam" id="3.40.960.10:FF:000002">
    <property type="entry name" value="DNA helicase related protein"/>
    <property type="match status" value="1"/>
</dbReference>
<dbReference type="STRING" id="1219080.VEZ01S_20_00470"/>
<dbReference type="RefSeq" id="WP_021713484.1">
    <property type="nucleotide sequence ID" value="NZ_BATM01000020.1"/>
</dbReference>
<dbReference type="SUPFAM" id="SSF52540">
    <property type="entry name" value="P-loop containing nucleoside triphosphate hydrolases"/>
    <property type="match status" value="1"/>
</dbReference>
<evidence type="ECO:0000259" key="3">
    <source>
        <dbReference type="Pfam" id="PF13087"/>
    </source>
</evidence>
<dbReference type="FunFam" id="3.40.50.300:FF:002063">
    <property type="entry name" value="DNA helicase related protein"/>
    <property type="match status" value="1"/>
</dbReference>
<dbReference type="PANTHER" id="PTHR10887">
    <property type="entry name" value="DNA2/NAM7 HELICASE FAMILY"/>
    <property type="match status" value="1"/>
</dbReference>
<dbReference type="InterPro" id="IPR041677">
    <property type="entry name" value="DNA2/NAM7_AAA_11"/>
</dbReference>
<dbReference type="PANTHER" id="PTHR10887:SF530">
    <property type="entry name" value="SUPERFAMILY I DNA HELICASES"/>
    <property type="match status" value="1"/>
</dbReference>
<dbReference type="Pfam" id="PF13195">
    <property type="entry name" value="DUF4011"/>
    <property type="match status" value="1"/>
</dbReference>
<evidence type="ECO:0000259" key="4">
    <source>
        <dbReference type="Pfam" id="PF18741"/>
    </source>
</evidence>
<dbReference type="InterPro" id="IPR041679">
    <property type="entry name" value="DNA2/NAM7-like_C"/>
</dbReference>
<dbReference type="Gene3D" id="3.40.960.10">
    <property type="entry name" value="VSR Endonuclease"/>
    <property type="match status" value="1"/>
</dbReference>
<sequence length="1564" mass="175264">MSIKIKSVFEKSRQELLDMGLRGNTLLSLGKGAKVLDIVDEKSAQVFDTLVNKSRKMTFIAAPDALEEENSPLLISDLTEHLQDSVGDKRHQDSSLQTQLFRRSLETRLLKIHSEALTYVQEQGVDLLYIATGFLQWYEDDHSSKARYAPLILIPVKLTRAEAGDAFKLRYTEADLGTNLTLAAKLKMDFAIELPKCESDDGEFDLQHYFELVSEAVAKEKRWQVVSDKIALSFFSFGKFQMYQDLSDEAWPDGQKPSENAVIQKLFGGGFESDSTRLDSTPMDVNKAEAIQLVLDSDSSQTEAVLAAKSGANLVIQGPPGTGKSQTIANIISQALADDKKVLFVAEKMAALDVVKRRLDNCNIGDSVLELHSHKANKKAVLGSLEETLLQKAPVTPQRSDDIQKLVALRAQLDNYSKAVNTPIADTGVSYQVALGHSLQAEQRLQECDIDKTLLPEITPVISQWSKSQYKQALGNIQELVDYLSAHGSPMDNAFNPTTLCEASPALLSSSKTLSSKLVEAKRQLIEQVKTLANSANLTLPIESYSDALKALASLQMIASKPNLQGLNSDTSKWSQQGEAILQFAEQGLSLQTDRQTLESEFVDAAFDYDWTTLRGTFSTTGKKWWRFLSGDFRKMKASYAGLRKDGLKGDVNDWLNAIDAMQDFESKQKQFVESAQVAIAVIGSHYRNSNTDWGSLLEPLQWLYQATTAINEQRIDPSVANVFDAQQSPISQGQMDTVNEKLATHDALLDELCIALQMDVETFAEQLSLRSMQQLQTLPDKLDALYELVRFNRISARLDEQHLSAWSILARTWQSEPESLLLAFQYQFYSQLVNEVYEKEQAISEFDRVGHEHCIEQFRVIDKQLFGFAQEKLVEDLYARLPNPSARGEVETLRREFNKKRRHLPIRRLLNRSGRAIQQIKPVFMMSPMSISTYLEPGSIEFDLVVFDEASQVKVADGLGAILRGKQVIVVGDTKQMPPTSFFGRQFTLDDDEAEESLTADIESILGMFLASGAPERMLRWHYRSRHESLIAVSNQEFYDNKLMIFPSSGINPDATGLTFNYLPDTTYDRGGARVNVGEAQAVAKAVIEHATTMPHQTLGVVAFSTAQRDAILLEVERLRKENPQLEHFFAHHPEGEDFFVKNLENVQGDERDSIYISIGYGKTAEGRLPMSFGPVNSAGGERRLNVLISRSRLAMQVFCNFKSEEMPTTAESPFGVRALKHFLHYADTKQLVRSEETGKEPDSPFEEEVISTIRSLGYSVQPQVGCAGFYIDIAVRDPSKEGRYMLAVECDGATYHSSKSARDRDRIRQGVLEGLGWRFHRIWSTDWFRNRHKESQRLDDALRSAKAYYANFDEQVVKAKPAPKASIERVESQVEVEQSGATYAVADVQNLYLKPGNTIPEMEQYQLVSDIETVLNVESPMHTKLLAIRLLSALGTTRTGARIMRAIGGALEELRCIGKVNLDGDYVILQDKPTSVRNRKNLPNNERKFDFIYDDEIALAVVETVNDTFSIPKDDLIRGVTEVLGFSSTSQAMRSKVEAVLVELVHAERIVLQGDTYRMPHS</sequence>
<dbReference type="InterPro" id="IPR021754">
    <property type="entry name" value="DUF3320"/>
</dbReference>
<dbReference type="eggNOG" id="COG1112">
    <property type="taxonomic scope" value="Bacteria"/>
</dbReference>
<evidence type="ECO:0008006" key="7">
    <source>
        <dbReference type="Google" id="ProtNLM"/>
    </source>
</evidence>
<dbReference type="InterPro" id="IPR027417">
    <property type="entry name" value="P-loop_NTPase"/>
</dbReference>
<dbReference type="Proteomes" id="UP000016562">
    <property type="component" value="Unassembled WGS sequence"/>
</dbReference>
<dbReference type="Pfam" id="PF13086">
    <property type="entry name" value="AAA_11"/>
    <property type="match status" value="2"/>
</dbReference>
<gene>
    <name evidence="5" type="ORF">VEZ01S_20_00470</name>
</gene>
<organism evidence="5 6">
    <name type="scientific">Vibrio ezurae NBRC 102218</name>
    <dbReference type="NCBI Taxonomy" id="1219080"/>
    <lineage>
        <taxon>Bacteria</taxon>
        <taxon>Pseudomonadati</taxon>
        <taxon>Pseudomonadota</taxon>
        <taxon>Gammaproteobacteria</taxon>
        <taxon>Vibrionales</taxon>
        <taxon>Vibrionaceae</taxon>
        <taxon>Vibrio</taxon>
    </lineage>
</organism>
<dbReference type="CDD" id="cd18808">
    <property type="entry name" value="SF1_C_Upf1"/>
    <property type="match status" value="1"/>
</dbReference>
<dbReference type="Pfam" id="PF18741">
    <property type="entry name" value="MTES_1575"/>
    <property type="match status" value="1"/>
</dbReference>
<dbReference type="Gene3D" id="3.40.50.300">
    <property type="entry name" value="P-loop containing nucleotide triphosphate hydrolases"/>
    <property type="match status" value="3"/>
</dbReference>
<evidence type="ECO:0000313" key="6">
    <source>
        <dbReference type="Proteomes" id="UP000016562"/>
    </source>
</evidence>
<evidence type="ECO:0000259" key="2">
    <source>
        <dbReference type="Pfam" id="PF13086"/>
    </source>
</evidence>
<feature type="domain" description="Restriction endonuclease type II-like" evidence="4">
    <location>
        <begin position="1247"/>
        <end position="1344"/>
    </location>
</feature>